<comment type="caution">
    <text evidence="1">The sequence shown here is derived from an EMBL/GenBank/DDBJ whole genome shotgun (WGS) entry which is preliminary data.</text>
</comment>
<keyword evidence="2" id="KW-1185">Reference proteome</keyword>
<proteinExistence type="predicted"/>
<evidence type="ECO:0000313" key="2">
    <source>
        <dbReference type="Proteomes" id="UP000324222"/>
    </source>
</evidence>
<gene>
    <name evidence="1" type="ORF">E2C01_095317</name>
</gene>
<dbReference type="Proteomes" id="UP000324222">
    <property type="component" value="Unassembled WGS sequence"/>
</dbReference>
<protein>
    <submittedName>
        <fullName evidence="1">Uncharacterized protein</fullName>
    </submittedName>
</protein>
<reference evidence="1 2" key="1">
    <citation type="submission" date="2019-05" db="EMBL/GenBank/DDBJ databases">
        <title>Another draft genome of Portunus trituberculatus and its Hox gene families provides insights of decapod evolution.</title>
        <authorList>
            <person name="Jeong J.-H."/>
            <person name="Song I."/>
            <person name="Kim S."/>
            <person name="Choi T."/>
            <person name="Kim D."/>
            <person name="Ryu S."/>
            <person name="Kim W."/>
        </authorList>
    </citation>
    <scope>NUCLEOTIDE SEQUENCE [LARGE SCALE GENOMIC DNA]</scope>
    <source>
        <tissue evidence="1">Muscle</tissue>
    </source>
</reference>
<organism evidence="1 2">
    <name type="scientific">Portunus trituberculatus</name>
    <name type="common">Swimming crab</name>
    <name type="synonym">Neptunus trituberculatus</name>
    <dbReference type="NCBI Taxonomy" id="210409"/>
    <lineage>
        <taxon>Eukaryota</taxon>
        <taxon>Metazoa</taxon>
        <taxon>Ecdysozoa</taxon>
        <taxon>Arthropoda</taxon>
        <taxon>Crustacea</taxon>
        <taxon>Multicrustacea</taxon>
        <taxon>Malacostraca</taxon>
        <taxon>Eumalacostraca</taxon>
        <taxon>Eucarida</taxon>
        <taxon>Decapoda</taxon>
        <taxon>Pleocyemata</taxon>
        <taxon>Brachyura</taxon>
        <taxon>Eubrachyura</taxon>
        <taxon>Portunoidea</taxon>
        <taxon>Portunidae</taxon>
        <taxon>Portuninae</taxon>
        <taxon>Portunus</taxon>
    </lineage>
</organism>
<evidence type="ECO:0000313" key="1">
    <source>
        <dbReference type="EMBL" id="MPC99872.1"/>
    </source>
</evidence>
<accession>A0A5B7JUY1</accession>
<name>A0A5B7JUY1_PORTR</name>
<dbReference type="AlphaFoldDB" id="A0A5B7JUY1"/>
<sequence>MITCVGRLAGGARLVRATFYIKNTGPASECLRETCRDGTSLNPMVNNNTFISKLQAMLPFRYTSPLPKGTRAMICYRITVSTPVYVSTQVRLYWVSLGFGWVRLG</sequence>
<dbReference type="EMBL" id="VSRR010120338">
    <property type="protein sequence ID" value="MPC99872.1"/>
    <property type="molecule type" value="Genomic_DNA"/>
</dbReference>